<proteinExistence type="inferred from homology"/>
<sequence length="287" mass="32536">MNLIPGEINLIFFPLILPSLLLIFVFLNLKWTSLIRRPPLPPGPFAWPLVGNIFQMGKNPHVVLANLAQLHGPLISLRLGARVLVVASSPEAAAEVLKTHDRALSGRYVSRPLRIKGSKLYNLSVGFSEECSDHWKSLRNIYRSELFSGKAMESQVEVRENKVAEMVKYLSAKEGQVVKIKEIMVISALNMLSNALFSMDIANFEGDGQEMGELIRRYTEAGATRPLSDLYPIFAGWDPQCMYKKVMDYFDKISAVWIDIVKERRKQRNNVSSGQDFLDALHWTWVE</sequence>
<reference evidence="8 9" key="1">
    <citation type="submission" date="2019-09" db="EMBL/GenBank/DDBJ databases">
        <title>A chromosome-level genome assembly of the Chinese tupelo Nyssa sinensis.</title>
        <authorList>
            <person name="Yang X."/>
            <person name="Kang M."/>
            <person name="Yang Y."/>
            <person name="Xiong H."/>
            <person name="Wang M."/>
            <person name="Zhang Z."/>
            <person name="Wang Z."/>
            <person name="Wu H."/>
            <person name="Ma T."/>
            <person name="Liu J."/>
            <person name="Xi Z."/>
        </authorList>
    </citation>
    <scope>NUCLEOTIDE SEQUENCE [LARGE SCALE GENOMIC DNA]</scope>
    <source>
        <strain evidence="8">J267</strain>
        <tissue evidence="8">Leaf</tissue>
    </source>
</reference>
<dbReference type="GO" id="GO:0016705">
    <property type="term" value="F:oxidoreductase activity, acting on paired donors, with incorporation or reduction of molecular oxygen"/>
    <property type="evidence" value="ECO:0007669"/>
    <property type="project" value="InterPro"/>
</dbReference>
<keyword evidence="6" id="KW-0408">Iron</keyword>
<keyword evidence="5" id="KW-0560">Oxidoreductase</keyword>
<evidence type="ECO:0000256" key="5">
    <source>
        <dbReference type="ARBA" id="ARBA00023002"/>
    </source>
</evidence>
<evidence type="ECO:0000256" key="3">
    <source>
        <dbReference type="ARBA" id="ARBA00022617"/>
    </source>
</evidence>
<keyword evidence="7" id="KW-0472">Membrane</keyword>
<comment type="similarity">
    <text evidence="2">Belongs to the cytochrome P450 family.</text>
</comment>
<dbReference type="GO" id="GO:0020037">
    <property type="term" value="F:heme binding"/>
    <property type="evidence" value="ECO:0007669"/>
    <property type="project" value="InterPro"/>
</dbReference>
<keyword evidence="7" id="KW-0812">Transmembrane</keyword>
<comment type="cofactor">
    <cofactor evidence="1">
        <name>heme</name>
        <dbReference type="ChEBI" id="CHEBI:30413"/>
    </cofactor>
</comment>
<dbReference type="Pfam" id="PF00067">
    <property type="entry name" value="p450"/>
    <property type="match status" value="1"/>
</dbReference>
<keyword evidence="3" id="KW-0349">Heme</keyword>
<dbReference type="PANTHER" id="PTHR47950">
    <property type="entry name" value="CYTOCHROME P450, FAMILY 76, SUBFAMILY C, POLYPEPTIDE 5-RELATED"/>
    <property type="match status" value="1"/>
</dbReference>
<dbReference type="InterPro" id="IPR001128">
    <property type="entry name" value="Cyt_P450"/>
</dbReference>
<dbReference type="InterPro" id="IPR036396">
    <property type="entry name" value="Cyt_P450_sf"/>
</dbReference>
<organism evidence="8 9">
    <name type="scientific">Nyssa sinensis</name>
    <dbReference type="NCBI Taxonomy" id="561372"/>
    <lineage>
        <taxon>Eukaryota</taxon>
        <taxon>Viridiplantae</taxon>
        <taxon>Streptophyta</taxon>
        <taxon>Embryophyta</taxon>
        <taxon>Tracheophyta</taxon>
        <taxon>Spermatophyta</taxon>
        <taxon>Magnoliopsida</taxon>
        <taxon>eudicotyledons</taxon>
        <taxon>Gunneridae</taxon>
        <taxon>Pentapetalae</taxon>
        <taxon>asterids</taxon>
        <taxon>Cornales</taxon>
        <taxon>Nyssaceae</taxon>
        <taxon>Nyssa</taxon>
    </lineage>
</organism>
<evidence type="ECO:0000256" key="4">
    <source>
        <dbReference type="ARBA" id="ARBA00022723"/>
    </source>
</evidence>
<gene>
    <name evidence="8" type="ORF">F0562_031280</name>
</gene>
<evidence type="ECO:0000313" key="9">
    <source>
        <dbReference type="Proteomes" id="UP000325577"/>
    </source>
</evidence>
<evidence type="ECO:0000256" key="2">
    <source>
        <dbReference type="ARBA" id="ARBA00010617"/>
    </source>
</evidence>
<dbReference type="Proteomes" id="UP000325577">
    <property type="component" value="Linkage Group LG18"/>
</dbReference>
<evidence type="ECO:0000313" key="8">
    <source>
        <dbReference type="EMBL" id="KAA8533763.1"/>
    </source>
</evidence>
<dbReference type="AlphaFoldDB" id="A0A5J5ARY0"/>
<keyword evidence="7" id="KW-1133">Transmembrane helix</keyword>
<dbReference type="SUPFAM" id="SSF48264">
    <property type="entry name" value="Cytochrome P450"/>
    <property type="match status" value="1"/>
</dbReference>
<evidence type="ECO:0008006" key="10">
    <source>
        <dbReference type="Google" id="ProtNLM"/>
    </source>
</evidence>
<evidence type="ECO:0000256" key="1">
    <source>
        <dbReference type="ARBA" id="ARBA00001971"/>
    </source>
</evidence>
<keyword evidence="4" id="KW-0479">Metal-binding</keyword>
<dbReference type="OrthoDB" id="1877779at2759"/>
<dbReference type="PANTHER" id="PTHR47950:SF49">
    <property type="entry name" value="CYTOCHROME P450"/>
    <property type="match status" value="1"/>
</dbReference>
<evidence type="ECO:0000256" key="7">
    <source>
        <dbReference type="SAM" id="Phobius"/>
    </source>
</evidence>
<dbReference type="Gene3D" id="1.10.630.10">
    <property type="entry name" value="Cytochrome P450"/>
    <property type="match status" value="1"/>
</dbReference>
<dbReference type="EMBL" id="CM018041">
    <property type="protein sequence ID" value="KAA8533763.1"/>
    <property type="molecule type" value="Genomic_DNA"/>
</dbReference>
<protein>
    <recommendedName>
        <fullName evidence="10">Cytochrome P450</fullName>
    </recommendedName>
</protein>
<evidence type="ECO:0000256" key="6">
    <source>
        <dbReference type="ARBA" id="ARBA00023004"/>
    </source>
</evidence>
<dbReference type="GO" id="GO:0005506">
    <property type="term" value="F:iron ion binding"/>
    <property type="evidence" value="ECO:0007669"/>
    <property type="project" value="InterPro"/>
</dbReference>
<dbReference type="GO" id="GO:0004497">
    <property type="term" value="F:monooxygenase activity"/>
    <property type="evidence" value="ECO:0007669"/>
    <property type="project" value="InterPro"/>
</dbReference>
<keyword evidence="9" id="KW-1185">Reference proteome</keyword>
<accession>A0A5J5ARY0</accession>
<name>A0A5J5ARY0_9ASTE</name>
<feature type="transmembrane region" description="Helical" evidence="7">
    <location>
        <begin position="12"/>
        <end position="29"/>
    </location>
</feature>